<dbReference type="AlphaFoldDB" id="A0A0S2DQG3"/>
<sequence>MPGNPTIHHINAWRDFAASLISAFPDWKMRSMSPTVTQ</sequence>
<dbReference type="Proteomes" id="UP000061569">
    <property type="component" value="Chromosome"/>
</dbReference>
<evidence type="ECO:0000313" key="1">
    <source>
        <dbReference type="EMBL" id="ALN60852.1"/>
    </source>
</evidence>
<dbReference type="KEGG" id="lez:GLE_5511"/>
<gene>
    <name evidence="1" type="ORF">GLE_5511</name>
</gene>
<accession>A0A0S2DQG3</accession>
<protein>
    <submittedName>
        <fullName evidence="1">Uncharacterized protein</fullName>
    </submittedName>
</protein>
<name>A0A0S2DQG3_LYSEN</name>
<reference evidence="1 2" key="1">
    <citation type="submission" date="2015-11" db="EMBL/GenBank/DDBJ databases">
        <title>Genome sequences of Lysobacter enzymogenes strain C3 and Lysobacter antibioticus ATCC 29479.</title>
        <authorList>
            <person name="Kobayashi D.Y."/>
        </authorList>
    </citation>
    <scope>NUCLEOTIDE SEQUENCE [LARGE SCALE GENOMIC DNA]</scope>
    <source>
        <strain evidence="1 2">C3</strain>
    </source>
</reference>
<evidence type="ECO:0000313" key="2">
    <source>
        <dbReference type="Proteomes" id="UP000061569"/>
    </source>
</evidence>
<organism evidence="1 2">
    <name type="scientific">Lysobacter enzymogenes</name>
    <dbReference type="NCBI Taxonomy" id="69"/>
    <lineage>
        <taxon>Bacteria</taxon>
        <taxon>Pseudomonadati</taxon>
        <taxon>Pseudomonadota</taxon>
        <taxon>Gammaproteobacteria</taxon>
        <taxon>Lysobacterales</taxon>
        <taxon>Lysobacteraceae</taxon>
        <taxon>Lysobacter</taxon>
    </lineage>
</organism>
<dbReference type="EMBL" id="CP013140">
    <property type="protein sequence ID" value="ALN60852.1"/>
    <property type="molecule type" value="Genomic_DNA"/>
</dbReference>
<dbReference type="PATRIC" id="fig|69.6.peg.5425"/>
<proteinExistence type="predicted"/>